<feature type="compositionally biased region" description="Polar residues" evidence="2">
    <location>
        <begin position="65"/>
        <end position="77"/>
    </location>
</feature>
<evidence type="ECO:0000313" key="4">
    <source>
        <dbReference type="Proteomes" id="UP001365542"/>
    </source>
</evidence>
<dbReference type="AlphaFoldDB" id="A0AAV9XLW0"/>
<feature type="compositionally biased region" description="Polar residues" evidence="2">
    <location>
        <begin position="482"/>
        <end position="508"/>
    </location>
</feature>
<evidence type="ECO:0008006" key="5">
    <source>
        <dbReference type="Google" id="ProtNLM"/>
    </source>
</evidence>
<name>A0AAV9XLW0_9PEZI</name>
<feature type="compositionally biased region" description="Low complexity" evidence="2">
    <location>
        <begin position="14"/>
        <end position="44"/>
    </location>
</feature>
<dbReference type="PANTHER" id="PTHR38120:SF1">
    <property type="entry name" value="M PROTEIN, SEROTYPE 2.1"/>
    <property type="match status" value="1"/>
</dbReference>
<accession>A0AAV9XLW0</accession>
<reference evidence="3 4" key="1">
    <citation type="submission" date="2019-10" db="EMBL/GenBank/DDBJ databases">
        <authorList>
            <person name="Palmer J.M."/>
        </authorList>
    </citation>
    <scope>NUCLEOTIDE SEQUENCE [LARGE SCALE GENOMIC DNA]</scope>
    <source>
        <strain evidence="3 4">TWF694</strain>
    </source>
</reference>
<comment type="caution">
    <text evidence="3">The sequence shown here is derived from an EMBL/GenBank/DDBJ whole genome shotgun (WGS) entry which is preliminary data.</text>
</comment>
<feature type="region of interest" description="Disordered" evidence="2">
    <location>
        <begin position="272"/>
        <end position="296"/>
    </location>
</feature>
<feature type="compositionally biased region" description="Low complexity" evidence="2">
    <location>
        <begin position="525"/>
        <end position="536"/>
    </location>
</feature>
<feature type="region of interest" description="Disordered" evidence="2">
    <location>
        <begin position="322"/>
        <end position="374"/>
    </location>
</feature>
<dbReference type="EMBL" id="JAVHJO010000002">
    <property type="protein sequence ID" value="KAK6542941.1"/>
    <property type="molecule type" value="Genomic_DNA"/>
</dbReference>
<feature type="compositionally biased region" description="Basic and acidic residues" evidence="2">
    <location>
        <begin position="351"/>
        <end position="373"/>
    </location>
</feature>
<feature type="compositionally biased region" description="Polar residues" evidence="2">
    <location>
        <begin position="572"/>
        <end position="588"/>
    </location>
</feature>
<protein>
    <recommendedName>
        <fullName evidence="5">M protein, serotype 2.1</fullName>
    </recommendedName>
</protein>
<feature type="compositionally biased region" description="Basic and acidic residues" evidence="2">
    <location>
        <begin position="194"/>
        <end position="205"/>
    </location>
</feature>
<feature type="compositionally biased region" description="Polar residues" evidence="2">
    <location>
        <begin position="326"/>
        <end position="343"/>
    </location>
</feature>
<evidence type="ECO:0000256" key="1">
    <source>
        <dbReference type="SAM" id="Coils"/>
    </source>
</evidence>
<feature type="compositionally biased region" description="Basic and acidic residues" evidence="2">
    <location>
        <begin position="537"/>
        <end position="546"/>
    </location>
</feature>
<feature type="compositionally biased region" description="Polar residues" evidence="2">
    <location>
        <begin position="85"/>
        <end position="100"/>
    </location>
</feature>
<evidence type="ECO:0000256" key="2">
    <source>
        <dbReference type="SAM" id="MobiDB-lite"/>
    </source>
</evidence>
<gene>
    <name evidence="3" type="ORF">TWF694_006879</name>
</gene>
<keyword evidence="4" id="KW-1185">Reference proteome</keyword>
<feature type="region of interest" description="Disordered" evidence="2">
    <location>
        <begin position="194"/>
        <end position="248"/>
    </location>
</feature>
<dbReference type="Proteomes" id="UP001365542">
    <property type="component" value="Unassembled WGS sequence"/>
</dbReference>
<feature type="region of interest" description="Disordered" evidence="2">
    <location>
        <begin position="1"/>
        <end position="100"/>
    </location>
</feature>
<sequence length="621" mass="67623">MATANVKKLPPTPTTTSSPARSSYKSPASTSRSTPTTAARSNTPSKDRDTDKTGATSTKAREGSPLTSPKSGTNSPFSAKAVARRSTQISTPPADMTESQLENAAEIGQLRQKLTEAESKALALEDDFSKQKKTLQARMQARMDEALSEQSKLEELLAGRTDAVETLENELKELQRAKRDQEKLFEAERAALMTEKEEMMEKEEAQGQIISRLKQALKEKPSSDVPDTADSKSEQDVPVVSPRTDGHKDKVIESLRAELAEAQVRFTEALKLEERKQQDAADQLSELRKNNAKLQDENESFQLLLGQATMNGEIRNGFLGQWAEDSASSSPSKETAPSLSSTLAEEIESASQKEENDELRKLKQENKEMKDQNKAMTLYINTMIERLLNSNQESVLDRTPGSDKALPPVPQETSPAVTSPQSAGLGRSKSLLNKRPPIRASMPPPPRKQLEEEDEVISPIQRSQTMHVGAMPSGGHRRTRSDVASPTSPNANYMYQAGSPPSKQTTFYTGPRFGAGPLSPTKGASSSNSSDNGESINSKDHHDANHHTLSGKMEGKTLRPLRLVDGAPPPSKTASPQTPRNVSGNRNSWMPGWFSKQPTPTEATIAEAPKLTPTASTSSVE</sequence>
<feature type="region of interest" description="Disordered" evidence="2">
    <location>
        <begin position="391"/>
        <end position="621"/>
    </location>
</feature>
<proteinExistence type="predicted"/>
<evidence type="ECO:0000313" key="3">
    <source>
        <dbReference type="EMBL" id="KAK6542941.1"/>
    </source>
</evidence>
<keyword evidence="1" id="KW-0175">Coiled coil</keyword>
<feature type="compositionally biased region" description="Polar residues" evidence="2">
    <location>
        <begin position="411"/>
        <end position="422"/>
    </location>
</feature>
<feature type="compositionally biased region" description="Basic and acidic residues" evidence="2">
    <location>
        <begin position="272"/>
        <end position="289"/>
    </location>
</feature>
<dbReference type="PANTHER" id="PTHR38120">
    <property type="entry name" value="EXPRESSED PROTEIN"/>
    <property type="match status" value="1"/>
</dbReference>
<organism evidence="3 4">
    <name type="scientific">Orbilia ellipsospora</name>
    <dbReference type="NCBI Taxonomy" id="2528407"/>
    <lineage>
        <taxon>Eukaryota</taxon>
        <taxon>Fungi</taxon>
        <taxon>Dikarya</taxon>
        <taxon>Ascomycota</taxon>
        <taxon>Pezizomycotina</taxon>
        <taxon>Orbiliomycetes</taxon>
        <taxon>Orbiliales</taxon>
        <taxon>Orbiliaceae</taxon>
        <taxon>Orbilia</taxon>
    </lineage>
</organism>
<feature type="coiled-coil region" evidence="1">
    <location>
        <begin position="107"/>
        <end position="191"/>
    </location>
</feature>